<accession>A0AC61QJ46</accession>
<evidence type="ECO:0000313" key="2">
    <source>
        <dbReference type="Proteomes" id="UP000294588"/>
    </source>
</evidence>
<sequence>MKKCVLSIVLLFLVVQFFAAEKYALLITGQAADHGDPIGSWALANPGRKRHQEFWYDLAMLFNMLLRQGYEEENIYVLYGEGFDYDPPGITMPAIYLHPLNGQITDYPADREHLETVLSGLARGNQELGIPQLNDDDFLFIWTFDHGGHEGEGSSVVNLCLMDNEVIWNWEFADMLRQINSQKKVVWMQQCFSCGLIDDIEALH</sequence>
<comment type="caution">
    <text evidence="1">The sequence shown here is derived from an EMBL/GenBank/DDBJ whole genome shotgun (WGS) entry which is preliminary data.</text>
</comment>
<dbReference type="EMBL" id="SMOG01000009">
    <property type="protein sequence ID" value="TDF73052.1"/>
    <property type="molecule type" value="Genomic_DNA"/>
</dbReference>
<name>A0AC61QJ46_9BACT</name>
<evidence type="ECO:0000313" key="1">
    <source>
        <dbReference type="EMBL" id="TDF73052.1"/>
    </source>
</evidence>
<reference evidence="1" key="1">
    <citation type="submission" date="2019-03" db="EMBL/GenBank/DDBJ databases">
        <title>Candidatus Syntrophosphaera thermopropionivorans: a novel player in syntrophic propionate oxidation during anaerobic digestion.</title>
        <authorList>
            <person name="Dyksma S."/>
        </authorList>
    </citation>
    <scope>NUCLEOTIDE SEQUENCE</scope>
    <source>
        <strain evidence="1">W5</strain>
    </source>
</reference>
<protein>
    <submittedName>
        <fullName evidence="1">Uncharacterized protein</fullName>
    </submittedName>
</protein>
<proteinExistence type="predicted"/>
<organism evidence="1 2">
    <name type="scientific">Candidatus Syntrophosphaera thermopropionivorans</name>
    <dbReference type="NCBI Taxonomy" id="2593015"/>
    <lineage>
        <taxon>Bacteria</taxon>
        <taxon>Pseudomonadati</taxon>
        <taxon>Candidatus Cloacimonadota</taxon>
        <taxon>Candidatus Cloacimonadia</taxon>
        <taxon>Candidatus Cloacimonadales</taxon>
        <taxon>Candidatus Cloacimonadaceae</taxon>
        <taxon>Candidatus Syntrophosphaera</taxon>
    </lineage>
</organism>
<gene>
    <name evidence="1" type="ORF">E0946_04030</name>
</gene>
<dbReference type="Proteomes" id="UP000294588">
    <property type="component" value="Unassembled WGS sequence"/>
</dbReference>
<keyword evidence="2" id="KW-1185">Reference proteome</keyword>